<dbReference type="PROSITE" id="PS00383">
    <property type="entry name" value="TYR_PHOSPHATASE_1"/>
    <property type="match status" value="1"/>
</dbReference>
<dbReference type="Pfam" id="PF13350">
    <property type="entry name" value="Y_phosphatase3"/>
    <property type="match status" value="1"/>
</dbReference>
<proteinExistence type="predicted"/>
<dbReference type="InterPro" id="IPR026893">
    <property type="entry name" value="Tyr/Ser_Pase_IphP-type"/>
</dbReference>
<sequence>MRDVGGLPTQDGRQVQHGRLVRSDNLQELTTADVQVLLDHGVTDIVDLRSRAELAMTGPGPLVQVEPLTHHHHSLFADDLVDVTVEDALVLPWHDRVEETRDDNHWTSHYLGYLADRPDSVAAALDVVSRSAGATVVHCAAGKDRTGTVTAMALSVAGVSDDDITADYLATRERIERVVDRLKATPAYADNLRDRPLSDHVPDPETIPRLLEAVRRAAGSVPDWLSAQGWTDDDLTRLRDRLTRP</sequence>
<gene>
    <name evidence="2" type="ORF">VV01_20010</name>
</gene>
<keyword evidence="3" id="KW-1185">Reference proteome</keyword>
<evidence type="ECO:0000259" key="1">
    <source>
        <dbReference type="PROSITE" id="PS50056"/>
    </source>
</evidence>
<dbReference type="SUPFAM" id="SSF52799">
    <property type="entry name" value="(Phosphotyrosine protein) phosphatases II"/>
    <property type="match status" value="1"/>
</dbReference>
<dbReference type="GO" id="GO:0004721">
    <property type="term" value="F:phosphoprotein phosphatase activity"/>
    <property type="evidence" value="ECO:0007669"/>
    <property type="project" value="InterPro"/>
</dbReference>
<dbReference type="Proteomes" id="UP000037397">
    <property type="component" value="Unassembled WGS sequence"/>
</dbReference>
<feature type="domain" description="Tyrosine specific protein phosphatases" evidence="1">
    <location>
        <begin position="119"/>
        <end position="177"/>
    </location>
</feature>
<evidence type="ECO:0000313" key="3">
    <source>
        <dbReference type="Proteomes" id="UP000037397"/>
    </source>
</evidence>
<accession>A0A0L6CQ17</accession>
<name>A0A0L6CQ17_9MICO</name>
<reference evidence="3" key="1">
    <citation type="submission" date="2015-03" db="EMBL/GenBank/DDBJ databases">
        <title>Luteipulveratus halotolerans sp. nov., a novel actinobacterium (Dermacoccaceae) from Sarawak, Malaysia.</title>
        <authorList>
            <person name="Juboi H."/>
            <person name="Basik A."/>
            <person name="Shamsul S.S."/>
            <person name="Arnold P."/>
            <person name="Schmitt E.K."/>
            <person name="Sanglier J.-J."/>
            <person name="Yeo T."/>
        </authorList>
    </citation>
    <scope>NUCLEOTIDE SEQUENCE [LARGE SCALE GENOMIC DNA]</scope>
    <source>
        <strain evidence="3">C296001</strain>
    </source>
</reference>
<dbReference type="InterPro" id="IPR000387">
    <property type="entry name" value="Tyr_Pase_dom"/>
</dbReference>
<dbReference type="Gene3D" id="3.90.190.10">
    <property type="entry name" value="Protein tyrosine phosphatase superfamily"/>
    <property type="match status" value="1"/>
</dbReference>
<dbReference type="PATRIC" id="fig|1631356.3.peg.4019"/>
<protein>
    <submittedName>
        <fullName evidence="2">Protein tyrosine phosphatase</fullName>
    </submittedName>
</protein>
<evidence type="ECO:0000313" key="2">
    <source>
        <dbReference type="EMBL" id="KNX39623.1"/>
    </source>
</evidence>
<dbReference type="PROSITE" id="PS50056">
    <property type="entry name" value="TYR_PHOSPHATASE_2"/>
    <property type="match status" value="1"/>
</dbReference>
<dbReference type="OrthoDB" id="1188001at2"/>
<comment type="caution">
    <text evidence="2">The sequence shown here is derived from an EMBL/GenBank/DDBJ whole genome shotgun (WGS) entry which is preliminary data.</text>
</comment>
<dbReference type="InterPro" id="IPR016130">
    <property type="entry name" value="Tyr_Pase_AS"/>
</dbReference>
<dbReference type="AlphaFoldDB" id="A0A0L6CQ17"/>
<organism evidence="2 3">
    <name type="scientific">Luteipulveratus halotolerans</name>
    <dbReference type="NCBI Taxonomy" id="1631356"/>
    <lineage>
        <taxon>Bacteria</taxon>
        <taxon>Bacillati</taxon>
        <taxon>Actinomycetota</taxon>
        <taxon>Actinomycetes</taxon>
        <taxon>Micrococcales</taxon>
        <taxon>Dermacoccaceae</taxon>
        <taxon>Luteipulveratus</taxon>
    </lineage>
</organism>
<dbReference type="EMBL" id="LAIR01000002">
    <property type="protein sequence ID" value="KNX39623.1"/>
    <property type="molecule type" value="Genomic_DNA"/>
</dbReference>
<dbReference type="STRING" id="1631356.VV01_20010"/>
<dbReference type="InterPro" id="IPR029021">
    <property type="entry name" value="Prot-tyrosine_phosphatase-like"/>
</dbReference>